<keyword evidence="3" id="KW-1185">Reference proteome</keyword>
<dbReference type="AlphaFoldDB" id="A0A135LXN5"/>
<comment type="caution">
    <text evidence="2">The sequence shown here is derived from an EMBL/GenBank/DDBJ whole genome shotgun (WGS) entry which is preliminary data.</text>
</comment>
<sequence>MLFRNMSNIPGWLTLSGTDMKYLLIANLSINFQKIDYENLANLTNVSPKYASKAHRVAMRNLLNLYSTDLSLLSTLTKQKNGFFTEDTSERKHSKHPKHKTSMLLPDGSDEGSTVESSESEIDSPEIHQAIKNKGQAKYKDKGTKTTESESDNENSEVDESLPHFKLPRIQHRNTKHARRHSYTRPSAIGRSSKGDSALNAAIKSLSTRTDRASRQHERGVKRDRNPEFQDRSTEESAESSAEMNSSRASDSVKRKRLEKASGLANTSNNGSDIDEEVRHRSTRASAKAPSSKARSQNGNRKRLDKTNEHARSPIKDVVGEAMDGLTLGGDGPKTDGRTARNTQYDSGGDSMDEDNEEYEESEERETR</sequence>
<accession>A0A135LXN5</accession>
<evidence type="ECO:0000313" key="2">
    <source>
        <dbReference type="EMBL" id="KXG53726.1"/>
    </source>
</evidence>
<dbReference type="Proteomes" id="UP000070168">
    <property type="component" value="Unassembled WGS sequence"/>
</dbReference>
<feature type="compositionally biased region" description="Low complexity" evidence="1">
    <location>
        <begin position="239"/>
        <end position="250"/>
    </location>
</feature>
<feature type="compositionally biased region" description="Acidic residues" evidence="1">
    <location>
        <begin position="351"/>
        <end position="368"/>
    </location>
</feature>
<feature type="compositionally biased region" description="Basic and acidic residues" evidence="1">
    <location>
        <begin position="138"/>
        <end position="148"/>
    </location>
</feature>
<gene>
    <name evidence="2" type="ORF">PGRI_007760</name>
</gene>
<dbReference type="EMBL" id="LHQR01000014">
    <property type="protein sequence ID" value="KXG53726.1"/>
    <property type="molecule type" value="Genomic_DNA"/>
</dbReference>
<proteinExistence type="predicted"/>
<dbReference type="OMA" id="HKGHTKH"/>
<protein>
    <submittedName>
        <fullName evidence="2">Uncharacterized protein</fullName>
    </submittedName>
</protein>
<feature type="compositionally biased region" description="Basic residues" evidence="1">
    <location>
        <begin position="92"/>
        <end position="101"/>
    </location>
</feature>
<name>A0A135LXN5_PENPA</name>
<feature type="compositionally biased region" description="Acidic residues" evidence="1">
    <location>
        <begin position="149"/>
        <end position="160"/>
    </location>
</feature>
<feature type="compositionally biased region" description="Low complexity" evidence="1">
    <location>
        <begin position="284"/>
        <end position="296"/>
    </location>
</feature>
<evidence type="ECO:0000256" key="1">
    <source>
        <dbReference type="SAM" id="MobiDB-lite"/>
    </source>
</evidence>
<feature type="region of interest" description="Disordered" evidence="1">
    <location>
        <begin position="84"/>
        <end position="368"/>
    </location>
</feature>
<feature type="compositionally biased region" description="Basic and acidic residues" evidence="1">
    <location>
        <begin position="305"/>
        <end position="319"/>
    </location>
</feature>
<evidence type="ECO:0000313" key="3">
    <source>
        <dbReference type="Proteomes" id="UP000070168"/>
    </source>
</evidence>
<dbReference type="RefSeq" id="XP_040652261.1">
    <property type="nucleotide sequence ID" value="XM_040788489.1"/>
</dbReference>
<dbReference type="GeneID" id="63703789"/>
<organism evidence="2 3">
    <name type="scientific">Penicillium patulum</name>
    <name type="common">Penicillium griseofulvum</name>
    <dbReference type="NCBI Taxonomy" id="5078"/>
    <lineage>
        <taxon>Eukaryota</taxon>
        <taxon>Fungi</taxon>
        <taxon>Dikarya</taxon>
        <taxon>Ascomycota</taxon>
        <taxon>Pezizomycotina</taxon>
        <taxon>Eurotiomycetes</taxon>
        <taxon>Eurotiomycetidae</taxon>
        <taxon>Eurotiales</taxon>
        <taxon>Aspergillaceae</taxon>
        <taxon>Penicillium</taxon>
    </lineage>
</organism>
<feature type="compositionally biased region" description="Basic and acidic residues" evidence="1">
    <location>
        <begin position="209"/>
        <end position="235"/>
    </location>
</feature>
<dbReference type="OrthoDB" id="4367887at2759"/>
<reference evidence="2 3" key="1">
    <citation type="journal article" date="2016" name="BMC Genomics">
        <title>Genome sequencing and secondary metabolism of the postharvest pathogen Penicillium griseofulvum.</title>
        <authorList>
            <person name="Banani H."/>
            <person name="Marcet-Houben M."/>
            <person name="Ballester A.R."/>
            <person name="Abbruscato P."/>
            <person name="Gonzalez-Candelas L."/>
            <person name="Gabaldon T."/>
            <person name="Spadaro D."/>
        </authorList>
    </citation>
    <scope>NUCLEOTIDE SEQUENCE [LARGE SCALE GENOMIC DNA]</scope>
    <source>
        <strain evidence="2 3">PG3</strain>
    </source>
</reference>
<feature type="compositionally biased region" description="Basic residues" evidence="1">
    <location>
        <begin position="166"/>
        <end position="183"/>
    </location>
</feature>